<dbReference type="PANTHER" id="PTHR34857:SF2">
    <property type="entry name" value="SLL0384 PROTEIN"/>
    <property type="match status" value="1"/>
</dbReference>
<accession>A0A0U3CED5</accession>
<dbReference type="PATRIC" id="fig|230361.4.peg.398"/>
<dbReference type="GeneID" id="26735358"/>
<dbReference type="Pfam" id="PF02361">
    <property type="entry name" value="CbiQ"/>
    <property type="match status" value="1"/>
</dbReference>
<evidence type="ECO:0000313" key="8">
    <source>
        <dbReference type="Proteomes" id="UP000067738"/>
    </source>
</evidence>
<proteinExistence type="predicted"/>
<feature type="transmembrane region" description="Helical" evidence="6">
    <location>
        <begin position="242"/>
        <end position="260"/>
    </location>
</feature>
<keyword evidence="4 6" id="KW-1133">Transmembrane helix</keyword>
<dbReference type="AlphaFoldDB" id="A0A0U3CED5"/>
<feature type="transmembrane region" description="Helical" evidence="6">
    <location>
        <begin position="111"/>
        <end position="130"/>
    </location>
</feature>
<keyword evidence="8" id="KW-1185">Reference proteome</keyword>
<dbReference type="InterPro" id="IPR012809">
    <property type="entry name" value="ECF_CbiQ"/>
</dbReference>
<dbReference type="OrthoDB" id="51610at2157"/>
<keyword evidence="3 6" id="KW-0812">Transmembrane</keyword>
<organism evidence="7 8">
    <name type="scientific">Methanobrevibacter millerae</name>
    <dbReference type="NCBI Taxonomy" id="230361"/>
    <lineage>
        <taxon>Archaea</taxon>
        <taxon>Methanobacteriati</taxon>
        <taxon>Methanobacteriota</taxon>
        <taxon>Methanomada group</taxon>
        <taxon>Methanobacteria</taxon>
        <taxon>Methanobacteriales</taxon>
        <taxon>Methanobacteriaceae</taxon>
        <taxon>Methanobrevibacter</taxon>
    </lineage>
</organism>
<reference evidence="7 8" key="1">
    <citation type="submission" date="2015-04" db="EMBL/GenBank/DDBJ databases">
        <title>The complete genome sequence of the rumen methanogen Methanobrevibacter millerae SM9.</title>
        <authorList>
            <person name="Leahy S.C."/>
            <person name="Kelly W.J."/>
            <person name="Pacheco D.M."/>
            <person name="Li D."/>
            <person name="Altermann E."/>
            <person name="Attwood G.T."/>
        </authorList>
    </citation>
    <scope>NUCLEOTIDE SEQUENCE [LARGE SCALE GENOMIC DNA]</scope>
    <source>
        <strain evidence="7 8">SM9</strain>
    </source>
</reference>
<evidence type="ECO:0000256" key="1">
    <source>
        <dbReference type="ARBA" id="ARBA00004651"/>
    </source>
</evidence>
<feature type="transmembrane region" description="Helical" evidence="6">
    <location>
        <begin position="29"/>
        <end position="61"/>
    </location>
</feature>
<feature type="transmembrane region" description="Helical" evidence="6">
    <location>
        <begin position="73"/>
        <end position="91"/>
    </location>
</feature>
<sequence>MADITKALNLDELASRDSPIHNLDGRIKLISAILIIVVAAFSNNLFIPIILEIFLLIVLRIAKLSYIDSFKRLALLLPFGGAIIIFQPFIHPGNILWSYSWLTITDVGLNWAILLLTRMIVSLTSIVILSSTSPMQQIVASFRRLKMPKDLAMILSIMVRFLFVFIDELAAIRKSQKSRNFHIHSKLTPYKWRVKQVGYSIAMMFVKSYEQGERVYKSMISRGYSDKSDLYNEKKSLEKYDYIYIVTIILLIIVAEIILIKYTNQLGYFAENLSIN</sequence>
<dbReference type="EMBL" id="CP011266">
    <property type="protein sequence ID" value="ALT68187.1"/>
    <property type="molecule type" value="Genomic_DNA"/>
</dbReference>
<dbReference type="KEGG" id="mmil:sm9_0385"/>
<evidence type="ECO:0000256" key="6">
    <source>
        <dbReference type="SAM" id="Phobius"/>
    </source>
</evidence>
<name>A0A0U3CED5_9EURY</name>
<dbReference type="GO" id="GO:0006824">
    <property type="term" value="P:cobalt ion transport"/>
    <property type="evidence" value="ECO:0007669"/>
    <property type="project" value="InterPro"/>
</dbReference>
<evidence type="ECO:0000313" key="7">
    <source>
        <dbReference type="EMBL" id="ALT68187.1"/>
    </source>
</evidence>
<dbReference type="CDD" id="cd16914">
    <property type="entry name" value="EcfT"/>
    <property type="match status" value="1"/>
</dbReference>
<protein>
    <submittedName>
        <fullName evidence="7">Cobalt ABC transporter permease protein CbiQ1</fullName>
    </submittedName>
</protein>
<evidence type="ECO:0000256" key="5">
    <source>
        <dbReference type="ARBA" id="ARBA00023136"/>
    </source>
</evidence>
<evidence type="ECO:0000256" key="2">
    <source>
        <dbReference type="ARBA" id="ARBA00022475"/>
    </source>
</evidence>
<comment type="subcellular location">
    <subcellularLocation>
        <location evidence="1">Cell membrane</location>
        <topology evidence="1">Multi-pass membrane protein</topology>
    </subcellularLocation>
</comment>
<dbReference type="InterPro" id="IPR051611">
    <property type="entry name" value="ECF_transporter_component"/>
</dbReference>
<dbReference type="PANTHER" id="PTHR34857">
    <property type="entry name" value="SLL0384 PROTEIN"/>
    <property type="match status" value="1"/>
</dbReference>
<dbReference type="NCBIfam" id="TIGR02454">
    <property type="entry name" value="ECF_T_CbiQ"/>
    <property type="match status" value="1"/>
</dbReference>
<dbReference type="InterPro" id="IPR003339">
    <property type="entry name" value="ABC/ECF_trnsptr_transmembrane"/>
</dbReference>
<keyword evidence="2" id="KW-1003">Cell membrane</keyword>
<evidence type="ECO:0000256" key="3">
    <source>
        <dbReference type="ARBA" id="ARBA00022692"/>
    </source>
</evidence>
<dbReference type="RefSeq" id="WP_058738530.1">
    <property type="nucleotide sequence ID" value="NZ_CP011266.1"/>
</dbReference>
<keyword evidence="5 6" id="KW-0472">Membrane</keyword>
<evidence type="ECO:0000256" key="4">
    <source>
        <dbReference type="ARBA" id="ARBA00022989"/>
    </source>
</evidence>
<dbReference type="Proteomes" id="UP000067738">
    <property type="component" value="Chromosome"/>
</dbReference>
<gene>
    <name evidence="7" type="primary">cbiQ1</name>
    <name evidence="7" type="ORF">sm9_0385</name>
</gene>
<dbReference type="GO" id="GO:0043190">
    <property type="term" value="C:ATP-binding cassette (ABC) transporter complex"/>
    <property type="evidence" value="ECO:0007669"/>
    <property type="project" value="InterPro"/>
</dbReference>
<feature type="transmembrane region" description="Helical" evidence="6">
    <location>
        <begin position="151"/>
        <end position="172"/>
    </location>
</feature>